<keyword evidence="2" id="KW-1185">Reference proteome</keyword>
<evidence type="ECO:0000313" key="2">
    <source>
        <dbReference type="Proteomes" id="UP000323653"/>
    </source>
</evidence>
<dbReference type="SUPFAM" id="SSF50118">
    <property type="entry name" value="Cell growth inhibitor/plasmid maintenance toxic component"/>
    <property type="match status" value="1"/>
</dbReference>
<dbReference type="PANTHER" id="PTHR33988">
    <property type="entry name" value="ENDORIBONUCLEASE MAZF-RELATED"/>
    <property type="match status" value="1"/>
</dbReference>
<dbReference type="Proteomes" id="UP000323653">
    <property type="component" value="Chromosome"/>
</dbReference>
<reference evidence="1 2" key="1">
    <citation type="submission" date="2019-08" db="EMBL/GenBank/DDBJ databases">
        <title>Pedobacter sp. nov., isolated from Han river, South Korea.</title>
        <authorList>
            <person name="Lee D.-H."/>
            <person name="Kim Y.-S."/>
            <person name="Hwang E.-M."/>
            <person name="Le Tran T.C."/>
            <person name="Cha C.-J."/>
        </authorList>
    </citation>
    <scope>NUCLEOTIDE SEQUENCE [LARGE SCALE GENOMIC DNA]</scope>
    <source>
        <strain evidence="1 2">CJ43</strain>
    </source>
</reference>
<dbReference type="EMBL" id="CP043329">
    <property type="protein sequence ID" value="QEK52902.1"/>
    <property type="molecule type" value="Genomic_DNA"/>
</dbReference>
<dbReference type="KEGG" id="pej:FYC62_15400"/>
<dbReference type="GO" id="GO:0004521">
    <property type="term" value="F:RNA endonuclease activity"/>
    <property type="evidence" value="ECO:0007669"/>
    <property type="project" value="TreeGrafter"/>
</dbReference>
<proteinExistence type="predicted"/>
<dbReference type="InterPro" id="IPR011067">
    <property type="entry name" value="Plasmid_toxin/cell-grow_inhib"/>
</dbReference>
<name>A0A5C0VLY5_9SPHI</name>
<dbReference type="InterPro" id="IPR003477">
    <property type="entry name" value="PemK-like"/>
</dbReference>
<gene>
    <name evidence="1" type="ORF">FYC62_15400</name>
</gene>
<dbReference type="GO" id="GO:0003677">
    <property type="term" value="F:DNA binding"/>
    <property type="evidence" value="ECO:0007669"/>
    <property type="project" value="InterPro"/>
</dbReference>
<dbReference type="AlphaFoldDB" id="A0A5C0VLY5"/>
<accession>A0A5C0VLY5</accession>
<evidence type="ECO:0000313" key="1">
    <source>
        <dbReference type="EMBL" id="QEK52902.1"/>
    </source>
</evidence>
<dbReference type="RefSeq" id="WP_149075584.1">
    <property type="nucleotide sequence ID" value="NZ_CP043329.1"/>
</dbReference>
<dbReference type="Gene3D" id="2.30.30.110">
    <property type="match status" value="1"/>
</dbReference>
<dbReference type="GO" id="GO:0016075">
    <property type="term" value="P:rRNA catabolic process"/>
    <property type="evidence" value="ECO:0007669"/>
    <property type="project" value="TreeGrafter"/>
</dbReference>
<dbReference type="GO" id="GO:0006402">
    <property type="term" value="P:mRNA catabolic process"/>
    <property type="evidence" value="ECO:0007669"/>
    <property type="project" value="TreeGrafter"/>
</dbReference>
<dbReference type="Pfam" id="PF02452">
    <property type="entry name" value="PemK_toxin"/>
    <property type="match status" value="1"/>
</dbReference>
<protein>
    <submittedName>
        <fullName evidence="1">Type II toxin-antitoxin system PemK/MazF family toxin</fullName>
    </submittedName>
</protein>
<organism evidence="1 2">
    <name type="scientific">Pedobacter aquae</name>
    <dbReference type="NCBI Taxonomy" id="2605747"/>
    <lineage>
        <taxon>Bacteria</taxon>
        <taxon>Pseudomonadati</taxon>
        <taxon>Bacteroidota</taxon>
        <taxon>Sphingobacteriia</taxon>
        <taxon>Sphingobacteriales</taxon>
        <taxon>Sphingobacteriaceae</taxon>
        <taxon>Pedobacter</taxon>
    </lineage>
</organism>
<sequence>MSYKQGDIVLLPFPFTNQSNSKKRPAMVISGNTMNNTSDIMVVQITKEIRNDEYSVKLPISELTKPLKFVSEIRCHKILVADKSLIDKSPISTVSDEIINQVKDKIKDILDN</sequence>